<comment type="caution">
    <text evidence="11">The sequence shown here is derived from an EMBL/GenBank/DDBJ whole genome shotgun (WGS) entry which is preliminary data.</text>
</comment>
<dbReference type="HAMAP" id="MF_01148">
    <property type="entry name" value="Lnt"/>
    <property type="match status" value="1"/>
</dbReference>
<feature type="transmembrane region" description="Helical" evidence="9">
    <location>
        <begin position="112"/>
        <end position="128"/>
    </location>
</feature>
<protein>
    <recommendedName>
        <fullName evidence="9">Apolipoprotein N-acyltransferase</fullName>
        <shortName evidence="9">ALP N-acyltransferase</shortName>
        <ecNumber evidence="9">2.3.1.269</ecNumber>
    </recommendedName>
</protein>
<dbReference type="InterPro" id="IPR036526">
    <property type="entry name" value="C-N_Hydrolase_sf"/>
</dbReference>
<evidence type="ECO:0000256" key="2">
    <source>
        <dbReference type="ARBA" id="ARBA00010065"/>
    </source>
</evidence>
<comment type="subcellular location">
    <subcellularLocation>
        <location evidence="1 9">Cell membrane</location>
        <topology evidence="1 9">Multi-pass membrane protein</topology>
    </subcellularLocation>
</comment>
<dbReference type="CDD" id="cd07571">
    <property type="entry name" value="ALP_N-acyl_transferase"/>
    <property type="match status" value="1"/>
</dbReference>
<dbReference type="RefSeq" id="WP_009580488.1">
    <property type="nucleotide sequence ID" value="NZ_AMZN01000046.1"/>
</dbReference>
<keyword evidence="12" id="KW-1185">Reference proteome</keyword>
<comment type="pathway">
    <text evidence="9">Protein modification; lipoprotein biosynthesis (N-acyl transfer).</text>
</comment>
<dbReference type="Proteomes" id="UP000011135">
    <property type="component" value="Unassembled WGS sequence"/>
</dbReference>
<evidence type="ECO:0000313" key="11">
    <source>
        <dbReference type="EMBL" id="ELR71006.1"/>
    </source>
</evidence>
<comment type="function">
    <text evidence="9">Catalyzes the phospholipid dependent N-acylation of the N-terminal cysteine of apolipoprotein, the last step in lipoprotein maturation.</text>
</comment>
<dbReference type="NCBIfam" id="TIGR00546">
    <property type="entry name" value="lnt"/>
    <property type="match status" value="1"/>
</dbReference>
<dbReference type="Pfam" id="PF20154">
    <property type="entry name" value="LNT_N"/>
    <property type="match status" value="1"/>
</dbReference>
<dbReference type="OrthoDB" id="9804277at2"/>
<evidence type="ECO:0000259" key="10">
    <source>
        <dbReference type="PROSITE" id="PS50263"/>
    </source>
</evidence>
<evidence type="ECO:0000256" key="4">
    <source>
        <dbReference type="ARBA" id="ARBA00022679"/>
    </source>
</evidence>
<organism evidence="11 12">
    <name type="scientific">Fulvivirga imtechensis AK7</name>
    <dbReference type="NCBI Taxonomy" id="1237149"/>
    <lineage>
        <taxon>Bacteria</taxon>
        <taxon>Pseudomonadati</taxon>
        <taxon>Bacteroidota</taxon>
        <taxon>Cytophagia</taxon>
        <taxon>Cytophagales</taxon>
        <taxon>Fulvivirgaceae</taxon>
        <taxon>Fulvivirga</taxon>
    </lineage>
</organism>
<keyword evidence="5 9" id="KW-0812">Transmembrane</keyword>
<dbReference type="InterPro" id="IPR045378">
    <property type="entry name" value="LNT_N"/>
</dbReference>
<dbReference type="STRING" id="1237149.C900_03136"/>
<feature type="transmembrane region" description="Helical" evidence="9">
    <location>
        <begin position="52"/>
        <end position="71"/>
    </location>
</feature>
<accession>L8JPW8</accession>
<dbReference type="PANTHER" id="PTHR38686">
    <property type="entry name" value="APOLIPOPROTEIN N-ACYLTRANSFERASE"/>
    <property type="match status" value="1"/>
</dbReference>
<evidence type="ECO:0000313" key="12">
    <source>
        <dbReference type="Proteomes" id="UP000011135"/>
    </source>
</evidence>
<dbReference type="GO" id="GO:0005886">
    <property type="term" value="C:plasma membrane"/>
    <property type="evidence" value="ECO:0007669"/>
    <property type="project" value="UniProtKB-SubCell"/>
</dbReference>
<keyword evidence="7 9" id="KW-0472">Membrane</keyword>
<dbReference type="AlphaFoldDB" id="L8JPW8"/>
<comment type="similarity">
    <text evidence="2 9">Belongs to the CN hydrolase family. Apolipoprotein N-acyltransferase subfamily.</text>
</comment>
<dbReference type="GO" id="GO:0042158">
    <property type="term" value="P:lipoprotein biosynthetic process"/>
    <property type="evidence" value="ECO:0007669"/>
    <property type="project" value="UniProtKB-UniRule"/>
</dbReference>
<feature type="transmembrane region" description="Helical" evidence="9">
    <location>
        <begin position="83"/>
        <end position="105"/>
    </location>
</feature>
<evidence type="ECO:0000256" key="9">
    <source>
        <dbReference type="HAMAP-Rule" id="MF_01148"/>
    </source>
</evidence>
<dbReference type="PROSITE" id="PS50263">
    <property type="entry name" value="CN_HYDROLASE"/>
    <property type="match status" value="1"/>
</dbReference>
<reference evidence="11 12" key="1">
    <citation type="submission" date="2012-12" db="EMBL/GenBank/DDBJ databases">
        <title>Genome assembly of Fulvivirga imtechensis AK7.</title>
        <authorList>
            <person name="Nupur N."/>
            <person name="Khatri I."/>
            <person name="Kumar R."/>
            <person name="Subramanian S."/>
            <person name="Pinnaka A."/>
        </authorList>
    </citation>
    <scope>NUCLEOTIDE SEQUENCE [LARGE SCALE GENOMIC DNA]</scope>
    <source>
        <strain evidence="11 12">AK7</strain>
    </source>
</reference>
<dbReference type="Pfam" id="PF00795">
    <property type="entry name" value="CN_hydrolase"/>
    <property type="match status" value="1"/>
</dbReference>
<evidence type="ECO:0000256" key="3">
    <source>
        <dbReference type="ARBA" id="ARBA00022475"/>
    </source>
</evidence>
<feature type="transmembrane region" description="Helical" evidence="9">
    <location>
        <begin position="189"/>
        <end position="208"/>
    </location>
</feature>
<evidence type="ECO:0000256" key="7">
    <source>
        <dbReference type="ARBA" id="ARBA00023136"/>
    </source>
</evidence>
<evidence type="ECO:0000256" key="5">
    <source>
        <dbReference type="ARBA" id="ARBA00022692"/>
    </source>
</evidence>
<feature type="transmembrane region" description="Helical" evidence="9">
    <location>
        <begin position="157"/>
        <end position="177"/>
    </location>
</feature>
<dbReference type="EMBL" id="AMZN01000046">
    <property type="protein sequence ID" value="ELR71006.1"/>
    <property type="molecule type" value="Genomic_DNA"/>
</dbReference>
<proteinExistence type="inferred from homology"/>
<dbReference type="InterPro" id="IPR004563">
    <property type="entry name" value="Apolipo_AcylTrfase"/>
</dbReference>
<keyword evidence="3 9" id="KW-1003">Cell membrane</keyword>
<dbReference type="GO" id="GO:0016410">
    <property type="term" value="F:N-acyltransferase activity"/>
    <property type="evidence" value="ECO:0007669"/>
    <property type="project" value="UniProtKB-UniRule"/>
</dbReference>
<sequence>MKNLLKRDLLKSIISGLLLTAAWPPVSLTPLLLVAFVPLILVINRQTSLKKIWGYTYLTFFIWTLGTMYWIGNTNLNTQGVAIIAIAWTLIPFFQSLPFMVFGWIKKGLPSSINWLALPVLWVSYEYLHSNWEFSFTWLHLGFGLSPVPWLAQFYEITGYLGGSLLIMVFNVLVFLMIRDYGKKHFRRWVYATTALIIIIVATNTLLYPQPRHIKTIRVAIIQSNDDPYEKLDQNSLKKQVADLRSMLLPLQNDKVDLVVLSEGFLKTSPMAPLILNNIDEQPAVKEIKEVSRQINAPILVGFIGFKLYSSTKYAPASALPTGDGRYFSGFNGAMLVAYDRPTQVQMKNNLVPFMERIPYLEQLSFFERFRLRLNQAAQSYEKDDAVNVFEYKNMRIGTLICLDALFPSYATEFVSKRANILAVIANDSWAGNTSGYQQNAQYASTVAISLRKDVIRSATTGLSMFVDKSGKKRKITSWNKSDTIIDEVQLSSLDTFYACTNDWLGVMSLVLLAGIVMYAVAAKKKTAGA</sequence>
<dbReference type="InterPro" id="IPR003010">
    <property type="entry name" value="C-N_Hydrolase"/>
</dbReference>
<dbReference type="eggNOG" id="COG0815">
    <property type="taxonomic scope" value="Bacteria"/>
</dbReference>
<dbReference type="EC" id="2.3.1.269" evidence="9"/>
<evidence type="ECO:0000256" key="6">
    <source>
        <dbReference type="ARBA" id="ARBA00022989"/>
    </source>
</evidence>
<dbReference type="Gene3D" id="3.60.110.10">
    <property type="entry name" value="Carbon-nitrogen hydrolase"/>
    <property type="match status" value="1"/>
</dbReference>
<dbReference type="SUPFAM" id="SSF56317">
    <property type="entry name" value="Carbon-nitrogen hydrolase"/>
    <property type="match status" value="1"/>
</dbReference>
<dbReference type="UniPathway" id="UPA00666"/>
<dbReference type="PANTHER" id="PTHR38686:SF1">
    <property type="entry name" value="APOLIPOPROTEIN N-ACYLTRANSFERASE"/>
    <property type="match status" value="1"/>
</dbReference>
<comment type="catalytic activity">
    <reaction evidence="9">
        <text>N-terminal S-1,2-diacyl-sn-glyceryl-L-cysteinyl-[lipoprotein] + a glycerophospholipid = N-acyl-S-1,2-diacyl-sn-glyceryl-L-cysteinyl-[lipoprotein] + a 2-acyl-sn-glycero-3-phospholipid + H(+)</text>
        <dbReference type="Rhea" id="RHEA:48228"/>
        <dbReference type="Rhea" id="RHEA-COMP:14681"/>
        <dbReference type="Rhea" id="RHEA-COMP:14684"/>
        <dbReference type="ChEBI" id="CHEBI:15378"/>
        <dbReference type="ChEBI" id="CHEBI:136912"/>
        <dbReference type="ChEBI" id="CHEBI:140656"/>
        <dbReference type="ChEBI" id="CHEBI:140657"/>
        <dbReference type="ChEBI" id="CHEBI:140660"/>
        <dbReference type="EC" id="2.3.1.269"/>
    </reaction>
</comment>
<keyword evidence="6 9" id="KW-1133">Transmembrane helix</keyword>
<feature type="transmembrane region" description="Helical" evidence="9">
    <location>
        <begin position="504"/>
        <end position="522"/>
    </location>
</feature>
<feature type="domain" description="CN hydrolase" evidence="10">
    <location>
        <begin position="217"/>
        <end position="493"/>
    </location>
</feature>
<keyword evidence="8 9" id="KW-0012">Acyltransferase</keyword>
<gene>
    <name evidence="9" type="primary">lnt</name>
    <name evidence="11" type="ORF">C900_03136</name>
</gene>
<evidence type="ECO:0000256" key="1">
    <source>
        <dbReference type="ARBA" id="ARBA00004651"/>
    </source>
</evidence>
<keyword evidence="4 9" id="KW-0808">Transferase</keyword>
<feature type="transmembrane region" description="Helical" evidence="9">
    <location>
        <begin position="12"/>
        <end position="40"/>
    </location>
</feature>
<name>L8JPW8_9BACT</name>
<evidence type="ECO:0000256" key="8">
    <source>
        <dbReference type="ARBA" id="ARBA00023315"/>
    </source>
</evidence>